<evidence type="ECO:0000313" key="8">
    <source>
        <dbReference type="Proteomes" id="UP000186039"/>
    </source>
</evidence>
<evidence type="ECO:0000256" key="4">
    <source>
        <dbReference type="ARBA" id="ARBA00022989"/>
    </source>
</evidence>
<feature type="transmembrane region" description="Helical" evidence="6">
    <location>
        <begin position="46"/>
        <end position="66"/>
    </location>
</feature>
<comment type="subcellular location">
    <subcellularLocation>
        <location evidence="1">Cell membrane</location>
        <topology evidence="1">Multi-pass membrane protein</topology>
    </subcellularLocation>
</comment>
<evidence type="ECO:0008006" key="9">
    <source>
        <dbReference type="Google" id="ProtNLM"/>
    </source>
</evidence>
<dbReference type="PANTHER" id="PTHR30250:SF11">
    <property type="entry name" value="O-ANTIGEN TRANSPORTER-RELATED"/>
    <property type="match status" value="1"/>
</dbReference>
<feature type="transmembrane region" description="Helical" evidence="6">
    <location>
        <begin position="87"/>
        <end position="111"/>
    </location>
</feature>
<evidence type="ECO:0000256" key="3">
    <source>
        <dbReference type="ARBA" id="ARBA00022692"/>
    </source>
</evidence>
<keyword evidence="3 6" id="KW-0812">Transmembrane</keyword>
<dbReference type="Pfam" id="PF13440">
    <property type="entry name" value="Polysacc_synt_3"/>
    <property type="match status" value="1"/>
</dbReference>
<keyword evidence="2" id="KW-1003">Cell membrane</keyword>
<keyword evidence="5 6" id="KW-0472">Membrane</keyword>
<evidence type="ECO:0000256" key="5">
    <source>
        <dbReference type="ARBA" id="ARBA00023136"/>
    </source>
</evidence>
<comment type="caution">
    <text evidence="7">The sequence shown here is derived from an EMBL/GenBank/DDBJ whole genome shotgun (WGS) entry which is preliminary data.</text>
</comment>
<feature type="transmembrane region" description="Helical" evidence="6">
    <location>
        <begin position="176"/>
        <end position="192"/>
    </location>
</feature>
<protein>
    <recommendedName>
        <fullName evidence="9">Polysaccharide biosynthesis protein</fullName>
    </recommendedName>
</protein>
<feature type="transmembrane region" description="Helical" evidence="6">
    <location>
        <begin position="21"/>
        <end position="40"/>
    </location>
</feature>
<organism evidence="7 8">
    <name type="scientific">Vibrio panuliri</name>
    <dbReference type="NCBI Taxonomy" id="1381081"/>
    <lineage>
        <taxon>Bacteria</taxon>
        <taxon>Pseudomonadati</taxon>
        <taxon>Pseudomonadota</taxon>
        <taxon>Gammaproteobacteria</taxon>
        <taxon>Vibrionales</taxon>
        <taxon>Vibrionaceae</taxon>
        <taxon>Vibrio</taxon>
    </lineage>
</organism>
<reference evidence="7 8" key="1">
    <citation type="submission" date="2016-09" db="EMBL/GenBank/DDBJ databases">
        <title>Genomic Taxonomy of the Vibrionaceae.</title>
        <authorList>
            <person name="Gonzalez-Castillo A."/>
            <person name="Gomez-Gil B."/>
            <person name="Enciso-Ibarra K."/>
        </authorList>
    </citation>
    <scope>NUCLEOTIDE SEQUENCE [LARGE SCALE GENOMIC DNA]</scope>
    <source>
        <strain evidence="7 8">CAIM 1902</strain>
    </source>
</reference>
<dbReference type="InterPro" id="IPR050833">
    <property type="entry name" value="Poly_Biosynth_Transport"/>
</dbReference>
<name>A0ABX3FR99_9VIBR</name>
<evidence type="ECO:0000256" key="6">
    <source>
        <dbReference type="SAM" id="Phobius"/>
    </source>
</evidence>
<feature type="transmembrane region" description="Helical" evidence="6">
    <location>
        <begin position="151"/>
        <end position="170"/>
    </location>
</feature>
<gene>
    <name evidence="7" type="ORF">BIY20_21165</name>
</gene>
<keyword evidence="8" id="KW-1185">Reference proteome</keyword>
<dbReference type="EMBL" id="MJMH01000078">
    <property type="protein sequence ID" value="OLQ95326.1"/>
    <property type="molecule type" value="Genomic_DNA"/>
</dbReference>
<dbReference type="PANTHER" id="PTHR30250">
    <property type="entry name" value="PST FAMILY PREDICTED COLANIC ACID TRANSPORTER"/>
    <property type="match status" value="1"/>
</dbReference>
<sequence>MKIKNIVKTKFFKDLSKLTSAKLVSVGVVFILKIIIARLLTKEDFGVIAVLTSLSTYFGMISDFATNSITQRNVIQDRSNYNGHYSIYFFTKIITLSFSTLIFILVSYLLGYFEHDVVMTIIIINMILVTISSIPKVMLESFELFHNYSKIIIIVALFNLIFQTITVYVFRSIEALVFSTLMAACLNILLYWREAKKSLVMSPNLGMVSFADVRKLLVEALPLFLGNFFYLLYL</sequence>
<evidence type="ECO:0000256" key="2">
    <source>
        <dbReference type="ARBA" id="ARBA00022475"/>
    </source>
</evidence>
<keyword evidence="4 6" id="KW-1133">Transmembrane helix</keyword>
<evidence type="ECO:0000256" key="1">
    <source>
        <dbReference type="ARBA" id="ARBA00004651"/>
    </source>
</evidence>
<dbReference type="Proteomes" id="UP000186039">
    <property type="component" value="Unassembled WGS sequence"/>
</dbReference>
<proteinExistence type="predicted"/>
<evidence type="ECO:0000313" key="7">
    <source>
        <dbReference type="EMBL" id="OLQ95326.1"/>
    </source>
</evidence>
<feature type="transmembrane region" description="Helical" evidence="6">
    <location>
        <begin position="213"/>
        <end position="233"/>
    </location>
</feature>
<feature type="transmembrane region" description="Helical" evidence="6">
    <location>
        <begin position="117"/>
        <end position="139"/>
    </location>
</feature>
<accession>A0ABX3FR99</accession>